<gene>
    <name evidence="2" type="ORF">PHACADRAFT_206469</name>
</gene>
<dbReference type="GO" id="GO:0016491">
    <property type="term" value="F:oxidoreductase activity"/>
    <property type="evidence" value="ECO:0007669"/>
    <property type="project" value="InterPro"/>
</dbReference>
<dbReference type="InterPro" id="IPR018170">
    <property type="entry name" value="Aldo/ket_reductase_CS"/>
</dbReference>
<name>K5W144_PHACS</name>
<dbReference type="RefSeq" id="XP_007392920.1">
    <property type="nucleotide sequence ID" value="XM_007392858.1"/>
</dbReference>
<dbReference type="AlphaFoldDB" id="K5W144"/>
<dbReference type="KEGG" id="pco:PHACADRAFT_206469"/>
<evidence type="ECO:0000256" key="1">
    <source>
        <dbReference type="SAM" id="MobiDB-lite"/>
    </source>
</evidence>
<accession>K5W144</accession>
<dbReference type="HOGENOM" id="CLU_1579076_0_0_1"/>
<evidence type="ECO:0000313" key="3">
    <source>
        <dbReference type="Proteomes" id="UP000008370"/>
    </source>
</evidence>
<proteinExistence type="predicted"/>
<sequence length="169" mass="18453">MLLKTCRELGREDGGGCKAQGVYFADILKQYTSRTQELEEFVQCCRSKDVALMAYSAPDASNLPLLVNPVVLGFTEVYCVSGPASMLVSFQATPNAAVTVLIKSFKPRRGVQNFKLIINAEIAELPNAARHSTRGTPSGPAMTISAPPTSVRRVSRKTRVYSMYYGLRA</sequence>
<keyword evidence="3" id="KW-1185">Reference proteome</keyword>
<dbReference type="Proteomes" id="UP000008370">
    <property type="component" value="Unassembled WGS sequence"/>
</dbReference>
<organism evidence="2 3">
    <name type="scientific">Phanerochaete carnosa (strain HHB-10118-sp)</name>
    <name type="common">White-rot fungus</name>
    <name type="synonym">Peniophora carnosa</name>
    <dbReference type="NCBI Taxonomy" id="650164"/>
    <lineage>
        <taxon>Eukaryota</taxon>
        <taxon>Fungi</taxon>
        <taxon>Dikarya</taxon>
        <taxon>Basidiomycota</taxon>
        <taxon>Agaricomycotina</taxon>
        <taxon>Agaricomycetes</taxon>
        <taxon>Polyporales</taxon>
        <taxon>Phanerochaetaceae</taxon>
        <taxon>Phanerochaete</taxon>
    </lineage>
</organism>
<reference evidence="2 3" key="1">
    <citation type="journal article" date="2012" name="BMC Genomics">
        <title>Comparative genomics of the white-rot fungi, Phanerochaete carnosa and P. chrysosporium, to elucidate the genetic basis of the distinct wood types they colonize.</title>
        <authorList>
            <person name="Suzuki H."/>
            <person name="MacDonald J."/>
            <person name="Syed K."/>
            <person name="Salamov A."/>
            <person name="Hori C."/>
            <person name="Aerts A."/>
            <person name="Henrissat B."/>
            <person name="Wiebenga A."/>
            <person name="vanKuyk P.A."/>
            <person name="Barry K."/>
            <person name="Lindquist E."/>
            <person name="LaButti K."/>
            <person name="Lapidus A."/>
            <person name="Lucas S."/>
            <person name="Coutinho P."/>
            <person name="Gong Y."/>
            <person name="Samejima M."/>
            <person name="Mahadevan R."/>
            <person name="Abou-Zaid M."/>
            <person name="de Vries R.P."/>
            <person name="Igarashi K."/>
            <person name="Yadav J.S."/>
            <person name="Grigoriev I.V."/>
            <person name="Master E.R."/>
        </authorList>
    </citation>
    <scope>NUCLEOTIDE SEQUENCE [LARGE SCALE GENOMIC DNA]</scope>
    <source>
        <strain evidence="2 3">HHB-10118-sp</strain>
    </source>
</reference>
<protein>
    <submittedName>
        <fullName evidence="2">Uncharacterized protein</fullName>
    </submittedName>
</protein>
<dbReference type="InParanoid" id="K5W144"/>
<feature type="region of interest" description="Disordered" evidence="1">
    <location>
        <begin position="129"/>
        <end position="149"/>
    </location>
</feature>
<dbReference type="EMBL" id="JH930470">
    <property type="protein sequence ID" value="EKM57573.1"/>
    <property type="molecule type" value="Genomic_DNA"/>
</dbReference>
<evidence type="ECO:0000313" key="2">
    <source>
        <dbReference type="EMBL" id="EKM57573.1"/>
    </source>
</evidence>
<dbReference type="GeneID" id="18912495"/>
<dbReference type="SUPFAM" id="SSF51430">
    <property type="entry name" value="NAD(P)-linked oxidoreductase"/>
    <property type="match status" value="1"/>
</dbReference>
<dbReference type="InterPro" id="IPR036812">
    <property type="entry name" value="NAD(P)_OxRdtase_dom_sf"/>
</dbReference>
<dbReference type="PROSITE" id="PS00063">
    <property type="entry name" value="ALDOKETO_REDUCTASE_3"/>
    <property type="match status" value="1"/>
</dbReference>